<feature type="domain" description="Gp5/Type VI secretion system Vgr protein OB-fold" evidence="2">
    <location>
        <begin position="20"/>
        <end position="84"/>
    </location>
</feature>
<dbReference type="Pfam" id="PF18715">
    <property type="entry name" value="Phage_spike"/>
    <property type="match status" value="1"/>
</dbReference>
<dbReference type="InterPro" id="IPR040629">
    <property type="entry name" value="Phage_spike"/>
</dbReference>
<feature type="domain" description="Phage spike trimer" evidence="3">
    <location>
        <begin position="121"/>
        <end position="168"/>
    </location>
</feature>
<feature type="compositionally biased region" description="Gly residues" evidence="1">
    <location>
        <begin position="191"/>
        <end position="202"/>
    </location>
</feature>
<organism evidence="4 5">
    <name type="scientific">Shewanella dokdonensis</name>
    <dbReference type="NCBI Taxonomy" id="712036"/>
    <lineage>
        <taxon>Bacteria</taxon>
        <taxon>Pseudomonadati</taxon>
        <taxon>Pseudomonadota</taxon>
        <taxon>Gammaproteobacteria</taxon>
        <taxon>Alteromonadales</taxon>
        <taxon>Shewanellaceae</taxon>
        <taxon>Shewanella</taxon>
    </lineage>
</organism>
<dbReference type="InterPro" id="IPR044033">
    <property type="entry name" value="GpV-like_apex"/>
</dbReference>
<evidence type="ECO:0000256" key="1">
    <source>
        <dbReference type="SAM" id="MobiDB-lite"/>
    </source>
</evidence>
<sequence length="202" mass="21521">MNAITLLADLRRRIDNLLRLGTVEAVRAGECRVKSGELLTDWRPYLTQRAGSARSSWRPTKGEQVLLLSLSGDVTNAYVLPALYCDALPEPDDHPTRNRTIYPDGAVIEYDPEVGALTAKGIKTARVQASERVTIDTPNADFTGNVSIAQKLTVNQGVSVKGAIDHQGQMTNQGGVSIDGIAFGTHKHGGVDTGNGTSGGPQ</sequence>
<accession>A0ABX8DC84</accession>
<dbReference type="InterPro" id="IPR006531">
    <property type="entry name" value="Gp5/Vgr_OB"/>
</dbReference>
<dbReference type="Pfam" id="PF18946">
    <property type="entry name" value="Apex"/>
    <property type="match status" value="1"/>
</dbReference>
<keyword evidence="5" id="KW-1185">Reference proteome</keyword>
<feature type="region of interest" description="Disordered" evidence="1">
    <location>
        <begin position="181"/>
        <end position="202"/>
    </location>
</feature>
<dbReference type="EMBL" id="CP074572">
    <property type="protein sequence ID" value="QVK22198.1"/>
    <property type="molecule type" value="Genomic_DNA"/>
</dbReference>
<reference evidence="4 5" key="1">
    <citation type="journal article" date="2012" name="Int. J. Syst. Evol. Microbiol.">
        <title>Shewanella dokdonensis sp. nov., isolated from seawater.</title>
        <authorList>
            <person name="Sung H.R."/>
            <person name="Yoon J.H."/>
            <person name="Ghim S.Y."/>
        </authorList>
    </citation>
    <scope>NUCLEOTIDE SEQUENCE [LARGE SCALE GENOMIC DNA]</scope>
    <source>
        <strain evidence="4 5">DSM 23626</strain>
    </source>
</reference>
<evidence type="ECO:0000313" key="5">
    <source>
        <dbReference type="Proteomes" id="UP000676428"/>
    </source>
</evidence>
<evidence type="ECO:0000259" key="2">
    <source>
        <dbReference type="Pfam" id="PF04717"/>
    </source>
</evidence>
<proteinExistence type="predicted"/>
<dbReference type="Pfam" id="PF04717">
    <property type="entry name" value="Phage_base_V"/>
    <property type="match status" value="1"/>
</dbReference>
<dbReference type="RefSeq" id="WP_213680855.1">
    <property type="nucleotide sequence ID" value="NZ_CP074572.1"/>
</dbReference>
<dbReference type="InterPro" id="IPR013046">
    <property type="entry name" value="GpV/Gp45"/>
</dbReference>
<dbReference type="Gene3D" id="2.40.50.230">
    <property type="entry name" value="Gp5 N-terminal domain"/>
    <property type="match status" value="1"/>
</dbReference>
<dbReference type="Proteomes" id="UP000676428">
    <property type="component" value="Chromosome"/>
</dbReference>
<evidence type="ECO:0000259" key="3">
    <source>
        <dbReference type="Pfam" id="PF18715"/>
    </source>
</evidence>
<dbReference type="InterPro" id="IPR037026">
    <property type="entry name" value="Vgr_OB-fold_dom_sf"/>
</dbReference>
<dbReference type="Gene3D" id="6.20.150.10">
    <property type="match status" value="1"/>
</dbReference>
<gene>
    <name evidence="4" type="ORF">KHX94_12230</name>
</gene>
<name>A0ABX8DC84_9GAMM</name>
<dbReference type="NCBIfam" id="TIGR01644">
    <property type="entry name" value="phage_P2_V"/>
    <property type="match status" value="1"/>
</dbReference>
<evidence type="ECO:0000313" key="4">
    <source>
        <dbReference type="EMBL" id="QVK22198.1"/>
    </source>
</evidence>
<protein>
    <submittedName>
        <fullName evidence="4">Phage baseplate assembly protein V</fullName>
    </submittedName>
</protein>